<dbReference type="Proteomes" id="UP000318138">
    <property type="component" value="Chromosome"/>
</dbReference>
<sequence length="268" mass="31089">MKVAKKYKKLLESYSVFPYKIEENGELFWYIQYARMGNPTDALVVDQSENVIKNDQAKQIARRVHMYDSCMINFASLDQMAQKSQSAAHEMINVLEQLYALDDSKDLIKTVQNAFINQVNLQKELVGLRDEIIELDRKVVQETGTLTETDGNLADQYERKFKEIVYRQSLGIYRVIHDARELCQIISTYKDRSSNEEEKQSYILAHKVLSDATTKSNEGTLKKSIDSIEGDYPPLKQQSYEARVEELLEARDENVRMLRNKSEALIRN</sequence>
<evidence type="ECO:0000313" key="1">
    <source>
        <dbReference type="EMBL" id="QKS72478.1"/>
    </source>
</evidence>
<dbReference type="RefSeq" id="WP_176010455.1">
    <property type="nucleotide sequence ID" value="NZ_CP041372.2"/>
</dbReference>
<protein>
    <submittedName>
        <fullName evidence="1">Uncharacterized protein</fullName>
    </submittedName>
</protein>
<gene>
    <name evidence="1" type="ORF">FLK61_38290</name>
</gene>
<dbReference type="EMBL" id="CP041372">
    <property type="protein sequence ID" value="QKS72478.1"/>
    <property type="molecule type" value="Genomic_DNA"/>
</dbReference>
<dbReference type="AlphaFoldDB" id="A0A859FI08"/>
<name>A0A859FI08_9BACI</name>
<organism evidence="1 2">
    <name type="scientific">Paenalkalicoccus suaedae</name>
    <dbReference type="NCBI Taxonomy" id="2592382"/>
    <lineage>
        <taxon>Bacteria</taxon>
        <taxon>Bacillati</taxon>
        <taxon>Bacillota</taxon>
        <taxon>Bacilli</taxon>
        <taxon>Bacillales</taxon>
        <taxon>Bacillaceae</taxon>
        <taxon>Paenalkalicoccus</taxon>
    </lineage>
</organism>
<evidence type="ECO:0000313" key="2">
    <source>
        <dbReference type="Proteomes" id="UP000318138"/>
    </source>
</evidence>
<proteinExistence type="predicted"/>
<dbReference type="KEGG" id="psua:FLK61_38290"/>
<reference evidence="2" key="1">
    <citation type="submission" date="2019-07" db="EMBL/GenBank/DDBJ databases">
        <title>Bacillus alkalisoli sp. nov. isolated from saline soil.</title>
        <authorList>
            <person name="Sun J.-Q."/>
            <person name="Xu L."/>
        </authorList>
    </citation>
    <scope>NUCLEOTIDE SEQUENCE [LARGE SCALE GENOMIC DNA]</scope>
    <source>
        <strain evidence="2">M4U3P1</strain>
    </source>
</reference>
<accession>A0A859FI08</accession>
<keyword evidence="2" id="KW-1185">Reference proteome</keyword>